<comment type="caution">
    <text evidence="1">The sequence shown here is derived from an EMBL/GenBank/DDBJ whole genome shotgun (WGS) entry which is preliminary data.</text>
</comment>
<dbReference type="EMBL" id="SRLO01000031">
    <property type="protein sequence ID" value="TNN83812.1"/>
    <property type="molecule type" value="Genomic_DNA"/>
</dbReference>
<proteinExistence type="predicted"/>
<dbReference type="Proteomes" id="UP000314294">
    <property type="component" value="Unassembled WGS sequence"/>
</dbReference>
<accession>A0A4Z2J2U3</accession>
<gene>
    <name evidence="1" type="ORF">EYF80_005988</name>
</gene>
<dbReference type="AlphaFoldDB" id="A0A4Z2J2U3"/>
<organism evidence="1 2">
    <name type="scientific">Liparis tanakae</name>
    <name type="common">Tanaka's snailfish</name>
    <dbReference type="NCBI Taxonomy" id="230148"/>
    <lineage>
        <taxon>Eukaryota</taxon>
        <taxon>Metazoa</taxon>
        <taxon>Chordata</taxon>
        <taxon>Craniata</taxon>
        <taxon>Vertebrata</taxon>
        <taxon>Euteleostomi</taxon>
        <taxon>Actinopterygii</taxon>
        <taxon>Neopterygii</taxon>
        <taxon>Teleostei</taxon>
        <taxon>Neoteleostei</taxon>
        <taxon>Acanthomorphata</taxon>
        <taxon>Eupercaria</taxon>
        <taxon>Perciformes</taxon>
        <taxon>Cottioidei</taxon>
        <taxon>Cottales</taxon>
        <taxon>Liparidae</taxon>
        <taxon>Liparis</taxon>
    </lineage>
</organism>
<sequence>MEGKKLNCNRIDLFKYNNTALQRAFPYQSEEVGGNSHEADRDRGVGFWRRAKAEKCCTA</sequence>
<name>A0A4Z2J2U3_9TELE</name>
<reference evidence="1 2" key="1">
    <citation type="submission" date="2019-03" db="EMBL/GenBank/DDBJ databases">
        <title>First draft genome of Liparis tanakae, snailfish: a comprehensive survey of snailfish specific genes.</title>
        <authorList>
            <person name="Kim W."/>
            <person name="Song I."/>
            <person name="Jeong J.-H."/>
            <person name="Kim D."/>
            <person name="Kim S."/>
            <person name="Ryu S."/>
            <person name="Song J.Y."/>
            <person name="Lee S.K."/>
        </authorList>
    </citation>
    <scope>NUCLEOTIDE SEQUENCE [LARGE SCALE GENOMIC DNA]</scope>
    <source>
        <tissue evidence="1">Muscle</tissue>
    </source>
</reference>
<keyword evidence="2" id="KW-1185">Reference proteome</keyword>
<evidence type="ECO:0000313" key="1">
    <source>
        <dbReference type="EMBL" id="TNN83812.1"/>
    </source>
</evidence>
<protein>
    <submittedName>
        <fullName evidence="1">Uncharacterized protein</fullName>
    </submittedName>
</protein>
<evidence type="ECO:0000313" key="2">
    <source>
        <dbReference type="Proteomes" id="UP000314294"/>
    </source>
</evidence>